<accession>A0ABU6YAR1</accession>
<feature type="compositionally biased region" description="Basic residues" evidence="1">
    <location>
        <begin position="35"/>
        <end position="49"/>
    </location>
</feature>
<evidence type="ECO:0000313" key="2">
    <source>
        <dbReference type="EMBL" id="MED6205863.1"/>
    </source>
</evidence>
<protein>
    <submittedName>
        <fullName evidence="2">Uncharacterized protein</fullName>
    </submittedName>
</protein>
<gene>
    <name evidence="2" type="ORF">PIB30_021655</name>
</gene>
<name>A0ABU6YAR1_9FABA</name>
<dbReference type="Proteomes" id="UP001341840">
    <property type="component" value="Unassembled WGS sequence"/>
</dbReference>
<organism evidence="2 3">
    <name type="scientific">Stylosanthes scabra</name>
    <dbReference type="NCBI Taxonomy" id="79078"/>
    <lineage>
        <taxon>Eukaryota</taxon>
        <taxon>Viridiplantae</taxon>
        <taxon>Streptophyta</taxon>
        <taxon>Embryophyta</taxon>
        <taxon>Tracheophyta</taxon>
        <taxon>Spermatophyta</taxon>
        <taxon>Magnoliopsida</taxon>
        <taxon>eudicotyledons</taxon>
        <taxon>Gunneridae</taxon>
        <taxon>Pentapetalae</taxon>
        <taxon>rosids</taxon>
        <taxon>fabids</taxon>
        <taxon>Fabales</taxon>
        <taxon>Fabaceae</taxon>
        <taxon>Papilionoideae</taxon>
        <taxon>50 kb inversion clade</taxon>
        <taxon>dalbergioids sensu lato</taxon>
        <taxon>Dalbergieae</taxon>
        <taxon>Pterocarpus clade</taxon>
        <taxon>Stylosanthes</taxon>
    </lineage>
</organism>
<keyword evidence="3" id="KW-1185">Reference proteome</keyword>
<reference evidence="2 3" key="1">
    <citation type="journal article" date="2023" name="Plants (Basel)">
        <title>Bridging the Gap: Combining Genomics and Transcriptomics Approaches to Understand Stylosanthes scabra, an Orphan Legume from the Brazilian Caatinga.</title>
        <authorList>
            <person name="Ferreira-Neto J.R.C."/>
            <person name="da Silva M.D."/>
            <person name="Binneck E."/>
            <person name="de Melo N.F."/>
            <person name="da Silva R.H."/>
            <person name="de Melo A.L.T.M."/>
            <person name="Pandolfi V."/>
            <person name="Bustamante F.O."/>
            <person name="Brasileiro-Vidal A.C."/>
            <person name="Benko-Iseppon A.M."/>
        </authorList>
    </citation>
    <scope>NUCLEOTIDE SEQUENCE [LARGE SCALE GENOMIC DNA]</scope>
    <source>
        <tissue evidence="2">Leaves</tissue>
    </source>
</reference>
<evidence type="ECO:0000313" key="3">
    <source>
        <dbReference type="Proteomes" id="UP001341840"/>
    </source>
</evidence>
<evidence type="ECO:0000256" key="1">
    <source>
        <dbReference type="SAM" id="MobiDB-lite"/>
    </source>
</evidence>
<feature type="compositionally biased region" description="Polar residues" evidence="1">
    <location>
        <begin position="63"/>
        <end position="88"/>
    </location>
</feature>
<feature type="region of interest" description="Disordered" evidence="1">
    <location>
        <begin position="31"/>
        <end position="88"/>
    </location>
</feature>
<proteinExistence type="predicted"/>
<sequence>MWKVPKRAVQVVSVLPRHSLVRNHAWITSELSSGARRKPTRKAAKRAWKQRFGTRAGGPGLQTRAQAPKTQHPGSQSSSQRPGLQTRA</sequence>
<comment type="caution">
    <text evidence="2">The sequence shown here is derived from an EMBL/GenBank/DDBJ whole genome shotgun (WGS) entry which is preliminary data.</text>
</comment>
<dbReference type="EMBL" id="JASCZI010241727">
    <property type="protein sequence ID" value="MED6205863.1"/>
    <property type="molecule type" value="Genomic_DNA"/>
</dbReference>